<feature type="compositionally biased region" description="Polar residues" evidence="1">
    <location>
        <begin position="76"/>
        <end position="86"/>
    </location>
</feature>
<gene>
    <name evidence="2" type="ORF">CYMTET_17067</name>
</gene>
<evidence type="ECO:0000313" key="3">
    <source>
        <dbReference type="Proteomes" id="UP001190700"/>
    </source>
</evidence>
<evidence type="ECO:0000256" key="1">
    <source>
        <dbReference type="SAM" id="MobiDB-lite"/>
    </source>
</evidence>
<organism evidence="2 3">
    <name type="scientific">Cymbomonas tetramitiformis</name>
    <dbReference type="NCBI Taxonomy" id="36881"/>
    <lineage>
        <taxon>Eukaryota</taxon>
        <taxon>Viridiplantae</taxon>
        <taxon>Chlorophyta</taxon>
        <taxon>Pyramimonadophyceae</taxon>
        <taxon>Pyramimonadales</taxon>
        <taxon>Pyramimonadaceae</taxon>
        <taxon>Cymbomonas</taxon>
    </lineage>
</organism>
<evidence type="ECO:0000313" key="2">
    <source>
        <dbReference type="EMBL" id="KAK3274758.1"/>
    </source>
</evidence>
<feature type="region of interest" description="Disordered" evidence="1">
    <location>
        <begin position="48"/>
        <end position="86"/>
    </location>
</feature>
<feature type="compositionally biased region" description="Basic and acidic residues" evidence="1">
    <location>
        <begin position="48"/>
        <end position="59"/>
    </location>
</feature>
<keyword evidence="3" id="KW-1185">Reference proteome</keyword>
<comment type="caution">
    <text evidence="2">The sequence shown here is derived from an EMBL/GenBank/DDBJ whole genome shotgun (WGS) entry which is preliminary data.</text>
</comment>
<dbReference type="AlphaFoldDB" id="A0AAE0L7B3"/>
<accession>A0AAE0L7B3</accession>
<sequence>MDCKVEGFSVATILDPRYKSFKFKCANKWMRGNLTREKDVAWTRKAYDSDWKPKPKPVESTDSNPAQKKGSIEHSIMTSMNTAEFD</sequence>
<protein>
    <submittedName>
        <fullName evidence="2">Uncharacterized protein</fullName>
    </submittedName>
</protein>
<dbReference type="EMBL" id="LGRX02007540">
    <property type="protein sequence ID" value="KAK3274758.1"/>
    <property type="molecule type" value="Genomic_DNA"/>
</dbReference>
<name>A0AAE0L7B3_9CHLO</name>
<reference evidence="2 3" key="1">
    <citation type="journal article" date="2015" name="Genome Biol. Evol.">
        <title>Comparative Genomics of a Bacterivorous Green Alga Reveals Evolutionary Causalities and Consequences of Phago-Mixotrophic Mode of Nutrition.</title>
        <authorList>
            <person name="Burns J.A."/>
            <person name="Paasch A."/>
            <person name="Narechania A."/>
            <person name="Kim E."/>
        </authorList>
    </citation>
    <scope>NUCLEOTIDE SEQUENCE [LARGE SCALE GENOMIC DNA]</scope>
    <source>
        <strain evidence="2 3">PLY_AMNH</strain>
    </source>
</reference>
<proteinExistence type="predicted"/>
<dbReference type="Proteomes" id="UP001190700">
    <property type="component" value="Unassembled WGS sequence"/>
</dbReference>